<feature type="region of interest" description="Disordered" evidence="1">
    <location>
        <begin position="36"/>
        <end position="95"/>
    </location>
</feature>
<sequence>MSHLYTLPRFADRGCVKLPFLARNIFGIRGGMGMDPEKPMHMNAPADRLSGADDHPPAPAAGRRRTRLVPAGSGSVRAAPPARTRRSLEELGLQRATAPRTRAILQTTAGDDAAF</sequence>
<organism evidence="2 3">
    <name type="scientific">Paracoccus solventivorans</name>
    <dbReference type="NCBI Taxonomy" id="53463"/>
    <lineage>
        <taxon>Bacteria</taxon>
        <taxon>Pseudomonadati</taxon>
        <taxon>Pseudomonadota</taxon>
        <taxon>Alphaproteobacteria</taxon>
        <taxon>Rhodobacterales</taxon>
        <taxon>Paracoccaceae</taxon>
        <taxon>Paracoccus</taxon>
    </lineage>
</organism>
<protein>
    <submittedName>
        <fullName evidence="2">Uncharacterized protein</fullName>
    </submittedName>
</protein>
<dbReference type="AlphaFoldDB" id="A0A1M7JDA0"/>
<dbReference type="Proteomes" id="UP000184444">
    <property type="component" value="Unassembled WGS sequence"/>
</dbReference>
<keyword evidence="3" id="KW-1185">Reference proteome</keyword>
<dbReference type="Gene3D" id="3.20.20.70">
    <property type="entry name" value="Aldolase class I"/>
    <property type="match status" value="1"/>
</dbReference>
<dbReference type="EMBL" id="FRCK01000011">
    <property type="protein sequence ID" value="SHM50972.1"/>
    <property type="molecule type" value="Genomic_DNA"/>
</dbReference>
<accession>A0A1M7JDA0</accession>
<evidence type="ECO:0000256" key="1">
    <source>
        <dbReference type="SAM" id="MobiDB-lite"/>
    </source>
</evidence>
<evidence type="ECO:0000313" key="2">
    <source>
        <dbReference type="EMBL" id="SHM50972.1"/>
    </source>
</evidence>
<gene>
    <name evidence="2" type="ORF">SAMN05444389_11179</name>
</gene>
<reference evidence="3" key="1">
    <citation type="submission" date="2016-11" db="EMBL/GenBank/DDBJ databases">
        <authorList>
            <person name="Varghese N."/>
            <person name="Submissions S."/>
        </authorList>
    </citation>
    <scope>NUCLEOTIDE SEQUENCE [LARGE SCALE GENOMIC DNA]</scope>
    <source>
        <strain evidence="3">DSM 6637</strain>
    </source>
</reference>
<name>A0A1M7JDA0_9RHOB</name>
<evidence type="ECO:0000313" key="3">
    <source>
        <dbReference type="Proteomes" id="UP000184444"/>
    </source>
</evidence>
<proteinExistence type="predicted"/>
<dbReference type="STRING" id="53463.SAMN05444389_11179"/>
<dbReference type="InterPro" id="IPR013785">
    <property type="entry name" value="Aldolase_TIM"/>
</dbReference>